<organism evidence="1 2">
    <name type="scientific">Mycolicibacterium moriokaense</name>
    <dbReference type="NCBI Taxonomy" id="39691"/>
    <lineage>
        <taxon>Bacteria</taxon>
        <taxon>Bacillati</taxon>
        <taxon>Actinomycetota</taxon>
        <taxon>Actinomycetes</taxon>
        <taxon>Mycobacteriales</taxon>
        <taxon>Mycobacteriaceae</taxon>
        <taxon>Mycolicibacterium</taxon>
    </lineage>
</organism>
<evidence type="ECO:0000313" key="2">
    <source>
        <dbReference type="Proteomes" id="UP000466681"/>
    </source>
</evidence>
<keyword evidence="2" id="KW-1185">Reference proteome</keyword>
<dbReference type="AlphaFoldDB" id="A0AAD1HER1"/>
<protein>
    <submittedName>
        <fullName evidence="1">Uncharacterized protein</fullName>
    </submittedName>
</protein>
<sequence length="48" mass="4861">MKNAKNGTQTVKVGRLTIASPAGRPAPDAYCVVKASAVVCVPCFGLVA</sequence>
<dbReference type="EMBL" id="AP022560">
    <property type="protein sequence ID" value="BBX04092.1"/>
    <property type="molecule type" value="Genomic_DNA"/>
</dbReference>
<dbReference type="KEGG" id="mmor:MMOR_50280"/>
<dbReference type="RefSeq" id="WP_163658198.1">
    <property type="nucleotide sequence ID" value="NZ_AP022560.1"/>
</dbReference>
<proteinExistence type="predicted"/>
<name>A0AAD1HER1_9MYCO</name>
<accession>A0AAD1HER1</accession>
<reference evidence="1 2" key="1">
    <citation type="journal article" date="2019" name="Emerg. Microbes Infect.">
        <title>Comprehensive subspecies identification of 175 nontuberculous mycobacteria species based on 7547 genomic profiles.</title>
        <authorList>
            <person name="Matsumoto Y."/>
            <person name="Kinjo T."/>
            <person name="Motooka D."/>
            <person name="Nabeya D."/>
            <person name="Jung N."/>
            <person name="Uechi K."/>
            <person name="Horii T."/>
            <person name="Iida T."/>
            <person name="Fujita J."/>
            <person name="Nakamura S."/>
        </authorList>
    </citation>
    <scope>NUCLEOTIDE SEQUENCE [LARGE SCALE GENOMIC DNA]</scope>
    <source>
        <strain evidence="1 2">JCM 6375</strain>
    </source>
</reference>
<gene>
    <name evidence="1" type="ORF">MMOR_50280</name>
</gene>
<dbReference type="Proteomes" id="UP000466681">
    <property type="component" value="Chromosome"/>
</dbReference>
<evidence type="ECO:0000313" key="1">
    <source>
        <dbReference type="EMBL" id="BBX04092.1"/>
    </source>
</evidence>